<proteinExistence type="predicted"/>
<dbReference type="EMBL" id="CP071517">
    <property type="protein sequence ID" value="QSX75170.1"/>
    <property type="molecule type" value="Genomic_DNA"/>
</dbReference>
<reference evidence="2 3" key="1">
    <citation type="submission" date="2021-02" db="EMBL/GenBank/DDBJ databases">
        <title>Lysobacter arenosi sp. nov., isolated from soil of gangwondo yeongwol, south Korea.</title>
        <authorList>
            <person name="Kim K.R."/>
            <person name="Kim K.H."/>
            <person name="Jeon C.O."/>
        </authorList>
    </citation>
    <scope>NUCLEOTIDE SEQUENCE [LARGE SCALE GENOMIC DNA]</scope>
    <source>
        <strain evidence="2 3">R7</strain>
    </source>
</reference>
<keyword evidence="3" id="KW-1185">Reference proteome</keyword>
<protein>
    <submittedName>
        <fullName evidence="2">Cupin domain-containing protein</fullName>
    </submittedName>
</protein>
<dbReference type="InterPro" id="IPR009327">
    <property type="entry name" value="Cupin_DUF985"/>
</dbReference>
<dbReference type="CDD" id="cd06121">
    <property type="entry name" value="cupin_YML079wp"/>
    <property type="match status" value="1"/>
</dbReference>
<evidence type="ECO:0000259" key="1">
    <source>
        <dbReference type="Pfam" id="PF06172"/>
    </source>
</evidence>
<evidence type="ECO:0000313" key="3">
    <source>
        <dbReference type="Proteomes" id="UP000663400"/>
    </source>
</evidence>
<feature type="domain" description="DUF985" evidence="1">
    <location>
        <begin position="7"/>
        <end position="137"/>
    </location>
</feature>
<dbReference type="Gene3D" id="2.60.120.10">
    <property type="entry name" value="Jelly Rolls"/>
    <property type="match status" value="1"/>
</dbReference>
<dbReference type="PANTHER" id="PTHR33387:SF3">
    <property type="entry name" value="DUF985 DOMAIN-CONTAINING PROTEIN"/>
    <property type="match status" value="1"/>
</dbReference>
<organism evidence="2 3">
    <name type="scientific">Lysobacter arenosi</name>
    <dbReference type="NCBI Taxonomy" id="2795387"/>
    <lineage>
        <taxon>Bacteria</taxon>
        <taxon>Pseudomonadati</taxon>
        <taxon>Pseudomonadota</taxon>
        <taxon>Gammaproteobacteria</taxon>
        <taxon>Lysobacterales</taxon>
        <taxon>Lysobacteraceae</taxon>
        <taxon>Lysobacter</taxon>
    </lineage>
</organism>
<dbReference type="InterPro" id="IPR014710">
    <property type="entry name" value="RmlC-like_jellyroll"/>
</dbReference>
<gene>
    <name evidence="2" type="ORF">HIV01_000935</name>
</gene>
<sequence length="156" mass="17065">MHPRAEHLISELQLAPHPEGGYFRRVYASETSVEAAGTSRPALTAIRFLLARGQVSQWHRIDADECWHWQEGDALELLEFDPGTAALTTTLLDRSGQGAPMHVVPAGRWQAARPLGEYALVACTVSPGFVWEGFEMLDGSSEVAAVLSRLGSYYLG</sequence>
<evidence type="ECO:0000313" key="2">
    <source>
        <dbReference type="EMBL" id="QSX75170.1"/>
    </source>
</evidence>
<dbReference type="RefSeq" id="WP_200604419.1">
    <property type="nucleotide sequence ID" value="NZ_CP071517.1"/>
</dbReference>
<name>A0ABX7RAK2_9GAMM</name>
<dbReference type="InterPro" id="IPR011051">
    <property type="entry name" value="RmlC_Cupin_sf"/>
</dbReference>
<dbReference type="Pfam" id="PF06172">
    <property type="entry name" value="Cupin_5"/>
    <property type="match status" value="1"/>
</dbReference>
<dbReference type="Proteomes" id="UP000663400">
    <property type="component" value="Chromosome"/>
</dbReference>
<dbReference type="SUPFAM" id="SSF51182">
    <property type="entry name" value="RmlC-like cupins"/>
    <property type="match status" value="1"/>
</dbReference>
<accession>A0ABX7RAK2</accession>
<dbReference type="PANTHER" id="PTHR33387">
    <property type="entry name" value="RMLC-LIKE JELLY ROLL FOLD PROTEIN"/>
    <property type="match status" value="1"/>
</dbReference>
<dbReference type="InterPro" id="IPR039935">
    <property type="entry name" value="YML079W-like"/>
</dbReference>